<dbReference type="InterPro" id="IPR013249">
    <property type="entry name" value="RNA_pol_sigma70_r4_t2"/>
</dbReference>
<dbReference type="Pfam" id="PF04542">
    <property type="entry name" value="Sigma70_r2"/>
    <property type="match status" value="1"/>
</dbReference>
<dbReference type="InterPro" id="IPR014284">
    <property type="entry name" value="RNA_pol_sigma-70_dom"/>
</dbReference>
<evidence type="ECO:0000256" key="1">
    <source>
        <dbReference type="ARBA" id="ARBA00010641"/>
    </source>
</evidence>
<organism evidence="8 9">
    <name type="scientific">Pseudobutyrivibrio xylanivorans</name>
    <dbReference type="NCBI Taxonomy" id="185007"/>
    <lineage>
        <taxon>Bacteria</taxon>
        <taxon>Bacillati</taxon>
        <taxon>Bacillota</taxon>
        <taxon>Clostridia</taxon>
        <taxon>Lachnospirales</taxon>
        <taxon>Lachnospiraceae</taxon>
        <taxon>Pseudobutyrivibrio</taxon>
    </lineage>
</organism>
<dbReference type="InterPro" id="IPR039425">
    <property type="entry name" value="RNA_pol_sigma-70-like"/>
</dbReference>
<evidence type="ECO:0000256" key="4">
    <source>
        <dbReference type="ARBA" id="ARBA00023125"/>
    </source>
</evidence>
<dbReference type="InterPro" id="IPR036388">
    <property type="entry name" value="WH-like_DNA-bd_sf"/>
</dbReference>
<keyword evidence="3" id="KW-0731">Sigma factor</keyword>
<dbReference type="InterPro" id="IPR013324">
    <property type="entry name" value="RNA_pol_sigma_r3/r4-like"/>
</dbReference>
<dbReference type="GO" id="GO:0006352">
    <property type="term" value="P:DNA-templated transcription initiation"/>
    <property type="evidence" value="ECO:0007669"/>
    <property type="project" value="InterPro"/>
</dbReference>
<proteinExistence type="inferred from homology"/>
<keyword evidence="5" id="KW-0804">Transcription</keyword>
<name>A0A1G5RXI8_PSEXY</name>
<feature type="domain" description="RNA polymerase sigma factor 70 region 4 type 2" evidence="7">
    <location>
        <begin position="105"/>
        <end position="155"/>
    </location>
</feature>
<evidence type="ECO:0000256" key="5">
    <source>
        <dbReference type="ARBA" id="ARBA00023163"/>
    </source>
</evidence>
<dbReference type="SUPFAM" id="SSF88946">
    <property type="entry name" value="Sigma2 domain of RNA polymerase sigma factors"/>
    <property type="match status" value="1"/>
</dbReference>
<keyword evidence="4" id="KW-0238">DNA-binding</keyword>
<dbReference type="Gene3D" id="1.10.1740.10">
    <property type="match status" value="1"/>
</dbReference>
<gene>
    <name evidence="8" type="ORF">SAMN02910350_01472</name>
</gene>
<evidence type="ECO:0000313" key="9">
    <source>
        <dbReference type="Proteomes" id="UP000199428"/>
    </source>
</evidence>
<dbReference type="GO" id="GO:0003677">
    <property type="term" value="F:DNA binding"/>
    <property type="evidence" value="ECO:0007669"/>
    <property type="project" value="UniProtKB-KW"/>
</dbReference>
<comment type="similarity">
    <text evidence="1">Belongs to the sigma-70 factor family. ECF subfamily.</text>
</comment>
<dbReference type="SUPFAM" id="SSF88659">
    <property type="entry name" value="Sigma3 and sigma4 domains of RNA polymerase sigma factors"/>
    <property type="match status" value="1"/>
</dbReference>
<dbReference type="Gene3D" id="1.10.10.10">
    <property type="entry name" value="Winged helix-like DNA-binding domain superfamily/Winged helix DNA-binding domain"/>
    <property type="match status" value="1"/>
</dbReference>
<evidence type="ECO:0000256" key="2">
    <source>
        <dbReference type="ARBA" id="ARBA00023015"/>
    </source>
</evidence>
<dbReference type="Pfam" id="PF08281">
    <property type="entry name" value="Sigma70_r4_2"/>
    <property type="match status" value="1"/>
</dbReference>
<dbReference type="GO" id="GO:0016987">
    <property type="term" value="F:sigma factor activity"/>
    <property type="evidence" value="ECO:0007669"/>
    <property type="project" value="UniProtKB-KW"/>
</dbReference>
<dbReference type="PANTHER" id="PTHR43133">
    <property type="entry name" value="RNA POLYMERASE ECF-TYPE SIGMA FACTO"/>
    <property type="match status" value="1"/>
</dbReference>
<dbReference type="InterPro" id="IPR013325">
    <property type="entry name" value="RNA_pol_sigma_r2"/>
</dbReference>
<reference evidence="8 9" key="1">
    <citation type="submission" date="2016-10" db="EMBL/GenBank/DDBJ databases">
        <authorList>
            <person name="de Groot N.N."/>
        </authorList>
    </citation>
    <scope>NUCLEOTIDE SEQUENCE [LARGE SCALE GENOMIC DNA]</scope>
    <source>
        <strain evidence="8 9">DSM 10317</strain>
    </source>
</reference>
<dbReference type="AlphaFoldDB" id="A0A1G5RXI8"/>
<dbReference type="PANTHER" id="PTHR43133:SF52">
    <property type="entry name" value="ECF RNA POLYMERASE SIGMA FACTOR SIGL"/>
    <property type="match status" value="1"/>
</dbReference>
<evidence type="ECO:0000259" key="6">
    <source>
        <dbReference type="Pfam" id="PF04542"/>
    </source>
</evidence>
<evidence type="ECO:0000256" key="3">
    <source>
        <dbReference type="ARBA" id="ARBA00023082"/>
    </source>
</evidence>
<dbReference type="InterPro" id="IPR007627">
    <property type="entry name" value="RNA_pol_sigma70_r2"/>
</dbReference>
<sequence>MNIKKICEEYYPLVLGYLLTLTNGNKDLAEDLTQETFYRAIKNIKSFRGDCKVSTWLCQIAKYTFWQYLDKSKKYKQVPLDELMNVSAGELVEEMYIKEETNKVLYESIEKLDAQTKDVVLFRLTGELSFKEIGELLNKTENWARVTFYRAKAKIGKEMSNYE</sequence>
<dbReference type="Proteomes" id="UP000199428">
    <property type="component" value="Unassembled WGS sequence"/>
</dbReference>
<dbReference type="NCBIfam" id="TIGR02937">
    <property type="entry name" value="sigma70-ECF"/>
    <property type="match status" value="1"/>
</dbReference>
<feature type="domain" description="RNA polymerase sigma-70 region 2" evidence="6">
    <location>
        <begin position="8"/>
        <end position="73"/>
    </location>
</feature>
<accession>A0A1G5RXI8</accession>
<evidence type="ECO:0000259" key="7">
    <source>
        <dbReference type="Pfam" id="PF08281"/>
    </source>
</evidence>
<dbReference type="EMBL" id="FMWK01000006">
    <property type="protein sequence ID" value="SCZ78834.1"/>
    <property type="molecule type" value="Genomic_DNA"/>
</dbReference>
<dbReference type="RefSeq" id="WP_028247349.1">
    <property type="nucleotide sequence ID" value="NZ_FMWK01000006.1"/>
</dbReference>
<keyword evidence="2" id="KW-0805">Transcription regulation</keyword>
<protein>
    <submittedName>
        <fullName evidence="8">RNA polymerase sigma-70 factor, ECF subfamily</fullName>
    </submittedName>
</protein>
<evidence type="ECO:0000313" key="8">
    <source>
        <dbReference type="EMBL" id="SCZ78834.1"/>
    </source>
</evidence>